<evidence type="ECO:0000313" key="3">
    <source>
        <dbReference type="EMBL" id="SIO08057.1"/>
    </source>
</evidence>
<accession>A0A1N6GKN8</accession>
<evidence type="ECO:0000259" key="2">
    <source>
        <dbReference type="Pfam" id="PF12697"/>
    </source>
</evidence>
<dbReference type="GO" id="GO:0009696">
    <property type="term" value="P:salicylic acid metabolic process"/>
    <property type="evidence" value="ECO:0007669"/>
    <property type="project" value="TreeGrafter"/>
</dbReference>
<dbReference type="SUPFAM" id="SSF53474">
    <property type="entry name" value="alpha/beta-Hydrolases"/>
    <property type="match status" value="1"/>
</dbReference>
<dbReference type="GO" id="GO:0080031">
    <property type="term" value="F:methyl salicylate esterase activity"/>
    <property type="evidence" value="ECO:0007669"/>
    <property type="project" value="TreeGrafter"/>
</dbReference>
<dbReference type="PRINTS" id="PR00111">
    <property type="entry name" value="ABHYDROLASE"/>
</dbReference>
<dbReference type="InterPro" id="IPR000073">
    <property type="entry name" value="AB_hydrolase_1"/>
</dbReference>
<dbReference type="Proteomes" id="UP000185151">
    <property type="component" value="Unassembled WGS sequence"/>
</dbReference>
<dbReference type="InterPro" id="IPR029058">
    <property type="entry name" value="AB_hydrolase_fold"/>
</dbReference>
<dbReference type="AlphaFoldDB" id="A0A1N6GKN8"/>
<dbReference type="Gene3D" id="3.40.50.1820">
    <property type="entry name" value="alpha/beta hydrolase"/>
    <property type="match status" value="1"/>
</dbReference>
<feature type="domain" description="AB hydrolase-1" evidence="2">
    <location>
        <begin position="29"/>
        <end position="254"/>
    </location>
</feature>
<dbReference type="Pfam" id="PF12697">
    <property type="entry name" value="Abhydrolase_6"/>
    <property type="match status" value="1"/>
</dbReference>
<protein>
    <submittedName>
        <fullName evidence="3">Pimeloyl-ACP methyl ester carboxylesterase</fullName>
    </submittedName>
</protein>
<sequence>MSENTNAAMTEGATGATGATGGAKSSTYVLVHGAWHGGWCWDAVAQNLRSHGHRVFTPTLSGLGDRAHLISPEIDLQVFIEDVVHVLERHDLSEVILVGHSFGGVTLLGAVDRVPQRIRQLVFLDAVVLSAGETAFSRLPPEIVAARKQQATETSNGLTIPVPPASAFGVVEPEQVALLERHCTPHPLKTFDDPMVLKGPPGGTLPKVYIQCVDPVYGPLQSSRDFVKSQNDWAWDEIATGHDAMISAPDALAEKLLAFA</sequence>
<organism evidence="3 4">
    <name type="scientific">Paraburkholderia phenazinium</name>
    <dbReference type="NCBI Taxonomy" id="60549"/>
    <lineage>
        <taxon>Bacteria</taxon>
        <taxon>Pseudomonadati</taxon>
        <taxon>Pseudomonadota</taxon>
        <taxon>Betaproteobacteria</taxon>
        <taxon>Burkholderiales</taxon>
        <taxon>Burkholderiaceae</taxon>
        <taxon>Paraburkholderia</taxon>
    </lineage>
</organism>
<evidence type="ECO:0000256" key="1">
    <source>
        <dbReference type="SAM" id="MobiDB-lite"/>
    </source>
</evidence>
<dbReference type="GO" id="GO:0009694">
    <property type="term" value="P:jasmonic acid metabolic process"/>
    <property type="evidence" value="ECO:0007669"/>
    <property type="project" value="TreeGrafter"/>
</dbReference>
<proteinExistence type="predicted"/>
<dbReference type="GO" id="GO:0080030">
    <property type="term" value="F:methyl indole-3-acetate esterase activity"/>
    <property type="evidence" value="ECO:0007669"/>
    <property type="project" value="TreeGrafter"/>
</dbReference>
<name>A0A1N6GKN8_9BURK</name>
<dbReference type="RefSeq" id="WP_083640235.1">
    <property type="nucleotide sequence ID" value="NZ_FSRU01000001.1"/>
</dbReference>
<evidence type="ECO:0000313" key="4">
    <source>
        <dbReference type="Proteomes" id="UP000185151"/>
    </source>
</evidence>
<dbReference type="InterPro" id="IPR045889">
    <property type="entry name" value="MES/HNL"/>
</dbReference>
<keyword evidence="4" id="KW-1185">Reference proteome</keyword>
<gene>
    <name evidence="3" type="ORF">SAMN05444165_0824</name>
</gene>
<dbReference type="EMBL" id="FSRU01000001">
    <property type="protein sequence ID" value="SIO08057.1"/>
    <property type="molecule type" value="Genomic_DNA"/>
</dbReference>
<feature type="compositionally biased region" description="Low complexity" evidence="1">
    <location>
        <begin position="1"/>
        <end position="17"/>
    </location>
</feature>
<dbReference type="GO" id="GO:0080032">
    <property type="term" value="F:methyl jasmonate esterase activity"/>
    <property type="evidence" value="ECO:0007669"/>
    <property type="project" value="TreeGrafter"/>
</dbReference>
<dbReference type="PANTHER" id="PTHR10992">
    <property type="entry name" value="METHYLESTERASE FAMILY MEMBER"/>
    <property type="match status" value="1"/>
</dbReference>
<reference evidence="3 4" key="1">
    <citation type="submission" date="2016-11" db="EMBL/GenBank/DDBJ databases">
        <authorList>
            <person name="Jaros S."/>
            <person name="Januszkiewicz K."/>
            <person name="Wedrychowicz H."/>
        </authorList>
    </citation>
    <scope>NUCLEOTIDE SEQUENCE [LARGE SCALE GENOMIC DNA]</scope>
    <source>
        <strain evidence="3 4">GAS95</strain>
    </source>
</reference>
<feature type="region of interest" description="Disordered" evidence="1">
    <location>
        <begin position="1"/>
        <end position="21"/>
    </location>
</feature>
<dbReference type="PANTHER" id="PTHR10992:SF872">
    <property type="entry name" value="METHYLESTERASE 11, CHLOROPLASTIC-RELATED"/>
    <property type="match status" value="1"/>
</dbReference>